<evidence type="ECO:0000259" key="1">
    <source>
        <dbReference type="PROSITE" id="PS50853"/>
    </source>
</evidence>
<evidence type="ECO:0000313" key="3">
    <source>
        <dbReference type="Proteomes" id="UP000789595"/>
    </source>
</evidence>
<dbReference type="SUPFAM" id="SSF48403">
    <property type="entry name" value="Ankyrin repeat"/>
    <property type="match status" value="1"/>
</dbReference>
<dbReference type="InterPro" id="IPR002110">
    <property type="entry name" value="Ankyrin_rpt"/>
</dbReference>
<dbReference type="CDD" id="cd00063">
    <property type="entry name" value="FN3"/>
    <property type="match status" value="1"/>
</dbReference>
<dbReference type="InterPro" id="IPR013783">
    <property type="entry name" value="Ig-like_fold"/>
</dbReference>
<proteinExistence type="predicted"/>
<dbReference type="OrthoDB" id="190835at2759"/>
<dbReference type="SUPFAM" id="SSF49265">
    <property type="entry name" value="Fibronectin type III"/>
    <property type="match status" value="1"/>
</dbReference>
<dbReference type="InterPro" id="IPR003961">
    <property type="entry name" value="FN3_dom"/>
</dbReference>
<sequence>MAATSANVRSRPGEALTASPVKGGAAQFGLRKKRYTDSGTRWQVVAFRAVRDGDLKVMRELAFEQPGLLHDRFTDAMEDWELEFESPKWYQFRDATCLFIACAYARREAVEFLLEFGADRDDKCYMSQRPIDVVGMCREDDMDESYITTLLSRPKQPPRAPREPKTTCKLCLEELSHIERYDVPDPDGGAPQQKTRRVSETVARAKVTLDWATEWLKSTLEYELKYRAVNDYDGRSDEKWKTEVLRCTAKALAGLLPDTLYAFEVRARNDVGFGDLAPRTFVQTPSAASILAKKS</sequence>
<dbReference type="Gene3D" id="2.60.40.10">
    <property type="entry name" value="Immunoglobulins"/>
    <property type="match status" value="1"/>
</dbReference>
<dbReference type="PROSITE" id="PS50853">
    <property type="entry name" value="FN3"/>
    <property type="match status" value="1"/>
</dbReference>
<gene>
    <name evidence="2" type="ORF">PECAL_4P09970</name>
</gene>
<name>A0A8J2SKY6_9STRA</name>
<dbReference type="InterPro" id="IPR036116">
    <property type="entry name" value="FN3_sf"/>
</dbReference>
<protein>
    <recommendedName>
        <fullName evidence="1">Fibronectin type-III domain-containing protein</fullName>
    </recommendedName>
</protein>
<dbReference type="Gene3D" id="1.25.40.20">
    <property type="entry name" value="Ankyrin repeat-containing domain"/>
    <property type="match status" value="1"/>
</dbReference>
<dbReference type="Proteomes" id="UP000789595">
    <property type="component" value="Unassembled WGS sequence"/>
</dbReference>
<keyword evidence="3" id="KW-1185">Reference proteome</keyword>
<reference evidence="2" key="1">
    <citation type="submission" date="2021-11" db="EMBL/GenBank/DDBJ databases">
        <authorList>
            <consortium name="Genoscope - CEA"/>
            <person name="William W."/>
        </authorList>
    </citation>
    <scope>NUCLEOTIDE SEQUENCE</scope>
</reference>
<dbReference type="EMBL" id="CAKKNE010000004">
    <property type="protein sequence ID" value="CAH0373760.1"/>
    <property type="molecule type" value="Genomic_DNA"/>
</dbReference>
<dbReference type="AlphaFoldDB" id="A0A8J2SKY6"/>
<dbReference type="Pfam" id="PF13606">
    <property type="entry name" value="Ank_3"/>
    <property type="match status" value="1"/>
</dbReference>
<evidence type="ECO:0000313" key="2">
    <source>
        <dbReference type="EMBL" id="CAH0373760.1"/>
    </source>
</evidence>
<dbReference type="InterPro" id="IPR036770">
    <property type="entry name" value="Ankyrin_rpt-contain_sf"/>
</dbReference>
<accession>A0A8J2SKY6</accession>
<organism evidence="2 3">
    <name type="scientific">Pelagomonas calceolata</name>
    <dbReference type="NCBI Taxonomy" id="35677"/>
    <lineage>
        <taxon>Eukaryota</taxon>
        <taxon>Sar</taxon>
        <taxon>Stramenopiles</taxon>
        <taxon>Ochrophyta</taxon>
        <taxon>Pelagophyceae</taxon>
        <taxon>Pelagomonadales</taxon>
        <taxon>Pelagomonadaceae</taxon>
        <taxon>Pelagomonas</taxon>
    </lineage>
</organism>
<comment type="caution">
    <text evidence="2">The sequence shown here is derived from an EMBL/GenBank/DDBJ whole genome shotgun (WGS) entry which is preliminary data.</text>
</comment>
<feature type="domain" description="Fibronectin type-III" evidence="1">
    <location>
        <begin position="190"/>
        <end position="287"/>
    </location>
</feature>